<reference evidence="1" key="2">
    <citation type="submission" date="2025-03" db="EMBL/GenBank/DDBJ databases">
        <authorList>
            <consortium name="ELIXIR-Norway"/>
            <consortium name="Elixir Norway"/>
        </authorList>
    </citation>
    <scope>NUCLEOTIDE SEQUENCE</scope>
</reference>
<reference evidence="1" key="1">
    <citation type="submission" date="2023-05" db="EMBL/GenBank/DDBJ databases">
        <authorList>
            <consortium name="ELIXIR-Norway"/>
        </authorList>
    </citation>
    <scope>NUCLEOTIDE SEQUENCE</scope>
</reference>
<name>A0AC59ZTV2_RANTA</name>
<organism evidence="1 2">
    <name type="scientific">Rangifer tarandus platyrhynchus</name>
    <name type="common">Svalbard reindeer</name>
    <dbReference type="NCBI Taxonomy" id="3082113"/>
    <lineage>
        <taxon>Eukaryota</taxon>
        <taxon>Metazoa</taxon>
        <taxon>Chordata</taxon>
        <taxon>Craniata</taxon>
        <taxon>Vertebrata</taxon>
        <taxon>Euteleostomi</taxon>
        <taxon>Mammalia</taxon>
        <taxon>Eutheria</taxon>
        <taxon>Laurasiatheria</taxon>
        <taxon>Artiodactyla</taxon>
        <taxon>Ruminantia</taxon>
        <taxon>Pecora</taxon>
        <taxon>Cervidae</taxon>
        <taxon>Odocoileinae</taxon>
        <taxon>Rangifer</taxon>
    </lineage>
</organism>
<sequence length="84" mass="9369">MTFEKSVQRLASPSLFSCIFPYPVPLSPSLPLSLAPSLFLPLPSQGRRKRRMSASTAIFWGFGKTTRLHSYPNSLRDCLFCGFG</sequence>
<dbReference type="EMBL" id="OX596088">
    <property type="protein sequence ID" value="CAN0510802.1"/>
    <property type="molecule type" value="Genomic_DNA"/>
</dbReference>
<dbReference type="Proteomes" id="UP001162501">
    <property type="component" value="Chromosome 4"/>
</dbReference>
<evidence type="ECO:0000313" key="2">
    <source>
        <dbReference type="Proteomes" id="UP001162501"/>
    </source>
</evidence>
<feature type="non-terminal residue" evidence="1">
    <location>
        <position position="84"/>
    </location>
</feature>
<protein>
    <submittedName>
        <fullName evidence="1">Uncharacterized protein</fullName>
    </submittedName>
</protein>
<gene>
    <name evidence="1" type="ORF">MRATA1EN22A_LOCUS23027</name>
</gene>
<evidence type="ECO:0000313" key="1">
    <source>
        <dbReference type="EMBL" id="CAN0510802.1"/>
    </source>
</evidence>
<accession>A0AC59ZTV2</accession>
<proteinExistence type="predicted"/>